<keyword evidence="7 9" id="KW-0472">Membrane</keyword>
<evidence type="ECO:0000256" key="7">
    <source>
        <dbReference type="ARBA" id="ARBA00023136"/>
    </source>
</evidence>
<feature type="transmembrane region" description="Helical" evidence="9">
    <location>
        <begin position="37"/>
        <end position="62"/>
    </location>
</feature>
<evidence type="ECO:0000256" key="8">
    <source>
        <dbReference type="SAM" id="MobiDB-lite"/>
    </source>
</evidence>
<evidence type="ECO:0000256" key="2">
    <source>
        <dbReference type="ARBA" id="ARBA00009773"/>
    </source>
</evidence>
<evidence type="ECO:0000256" key="5">
    <source>
        <dbReference type="ARBA" id="ARBA00022692"/>
    </source>
</evidence>
<keyword evidence="3" id="KW-0813">Transport</keyword>
<comment type="similarity">
    <text evidence="2">Belongs to the autoinducer-2 exporter (AI-2E) (TC 2.A.86) family.</text>
</comment>
<keyword evidence="4" id="KW-1003">Cell membrane</keyword>
<dbReference type="GO" id="GO:0005886">
    <property type="term" value="C:plasma membrane"/>
    <property type="evidence" value="ECO:0007669"/>
    <property type="project" value="UniProtKB-SubCell"/>
</dbReference>
<dbReference type="EMBL" id="AYYO01000047">
    <property type="protein sequence ID" value="KRM54681.1"/>
    <property type="molecule type" value="Genomic_DNA"/>
</dbReference>
<comment type="subcellular location">
    <subcellularLocation>
        <location evidence="1">Cell membrane</location>
        <topology evidence="1">Multi-pass membrane protein</topology>
    </subcellularLocation>
</comment>
<comment type="caution">
    <text evidence="10">The sequence shown here is derived from an EMBL/GenBank/DDBJ whole genome shotgun (WGS) entry which is preliminary data.</text>
</comment>
<evidence type="ECO:0000256" key="3">
    <source>
        <dbReference type="ARBA" id="ARBA00022448"/>
    </source>
</evidence>
<dbReference type="GO" id="GO:0055085">
    <property type="term" value="P:transmembrane transport"/>
    <property type="evidence" value="ECO:0007669"/>
    <property type="project" value="TreeGrafter"/>
</dbReference>
<dbReference type="PANTHER" id="PTHR21716">
    <property type="entry name" value="TRANSMEMBRANE PROTEIN"/>
    <property type="match status" value="1"/>
</dbReference>
<proteinExistence type="inferred from homology"/>
<feature type="transmembrane region" description="Helical" evidence="9">
    <location>
        <begin position="326"/>
        <end position="347"/>
    </location>
</feature>
<evidence type="ECO:0000256" key="6">
    <source>
        <dbReference type="ARBA" id="ARBA00022989"/>
    </source>
</evidence>
<dbReference type="InterPro" id="IPR002549">
    <property type="entry name" value="AI-2E-like"/>
</dbReference>
<dbReference type="Proteomes" id="UP000051679">
    <property type="component" value="Unassembled WGS sequence"/>
</dbReference>
<feature type="transmembrane region" description="Helical" evidence="9">
    <location>
        <begin position="82"/>
        <end position="100"/>
    </location>
</feature>
<name>A0A0R1ZSM2_9LACO</name>
<evidence type="ECO:0000313" key="10">
    <source>
        <dbReference type="EMBL" id="KRM54681.1"/>
    </source>
</evidence>
<keyword evidence="5 9" id="KW-0812">Transmembrane</keyword>
<keyword evidence="6 9" id="KW-1133">Transmembrane helix</keyword>
<feature type="region of interest" description="Disordered" evidence="8">
    <location>
        <begin position="380"/>
        <end position="403"/>
    </location>
</feature>
<feature type="transmembrane region" description="Helical" evidence="9">
    <location>
        <begin position="229"/>
        <end position="250"/>
    </location>
</feature>
<feature type="transmembrane region" description="Helical" evidence="9">
    <location>
        <begin position="12"/>
        <end position="31"/>
    </location>
</feature>
<dbReference type="STRING" id="1291052.FC18_GL002280"/>
<dbReference type="AlphaFoldDB" id="A0A0R1ZSM2"/>
<evidence type="ECO:0000256" key="4">
    <source>
        <dbReference type="ARBA" id="ARBA00022475"/>
    </source>
</evidence>
<keyword evidence="11" id="KW-1185">Reference proteome</keyword>
<gene>
    <name evidence="10" type="ORF">FC18_GL002280</name>
</gene>
<accession>A0A0R1ZSM2</accession>
<sequence length="403" mass="43713">MIHLKLKTQSNLMKTLLVAVLLLVVVSLVFVSTKIGFLFTPISTFLSTIMGPFLIAGFLYYLLQPLVKLLNKLHVRGRAASIMAFVLLVLILGGGLAYLIPQIVTQIAAMVQNLPSFLTDTEKFVRDFASSRLAEEMHLSSILSSVEINRNAILKFVTAHVSTGATSVGAVVGHIGNALVNIFMAPLVLFYFMKDGNKLSPNIQKFLPQQWRPFTANLLHRMNATMDSYFTGQFTDMLIVGILSCIGYAITGTPYALLIGITAGIMNMVPYIGPWLGAIPAVAVSATVSWKQVLFAVIVAVAVQQIDNNFVYPNVIGKSMEIHPLTVLVLLLTAGNMFGLLGVILGIPVYAVAKTVLACLVAEPRIPFFNWMRDDAAVQAEATGDDDDPATPADDANDNIEIK</sequence>
<evidence type="ECO:0000256" key="1">
    <source>
        <dbReference type="ARBA" id="ARBA00004651"/>
    </source>
</evidence>
<dbReference type="Pfam" id="PF01594">
    <property type="entry name" value="AI-2E_transport"/>
    <property type="match status" value="1"/>
</dbReference>
<dbReference type="PANTHER" id="PTHR21716:SF53">
    <property type="entry name" value="PERMEASE PERM-RELATED"/>
    <property type="match status" value="1"/>
</dbReference>
<dbReference type="PATRIC" id="fig|1291052.5.peg.2350"/>
<protein>
    <submittedName>
        <fullName evidence="10">Permease</fullName>
    </submittedName>
</protein>
<evidence type="ECO:0000256" key="9">
    <source>
        <dbReference type="SAM" id="Phobius"/>
    </source>
</evidence>
<feature type="transmembrane region" description="Helical" evidence="9">
    <location>
        <begin position="171"/>
        <end position="192"/>
    </location>
</feature>
<evidence type="ECO:0000313" key="11">
    <source>
        <dbReference type="Proteomes" id="UP000051679"/>
    </source>
</evidence>
<reference evidence="10 11" key="1">
    <citation type="journal article" date="2015" name="Genome Announc.">
        <title>Expanding the biotechnology potential of lactobacilli through comparative genomics of 213 strains and associated genera.</title>
        <authorList>
            <person name="Sun Z."/>
            <person name="Harris H.M."/>
            <person name="McCann A."/>
            <person name="Guo C."/>
            <person name="Argimon S."/>
            <person name="Zhang W."/>
            <person name="Yang X."/>
            <person name="Jeffery I.B."/>
            <person name="Cooney J.C."/>
            <person name="Kagawa T.F."/>
            <person name="Liu W."/>
            <person name="Song Y."/>
            <person name="Salvetti E."/>
            <person name="Wrobel A."/>
            <person name="Rasinkangas P."/>
            <person name="Parkhill J."/>
            <person name="Rea M.C."/>
            <person name="O'Sullivan O."/>
            <person name="Ritari J."/>
            <person name="Douillard F.P."/>
            <person name="Paul Ross R."/>
            <person name="Yang R."/>
            <person name="Briner A.E."/>
            <person name="Felis G.E."/>
            <person name="de Vos W.M."/>
            <person name="Barrangou R."/>
            <person name="Klaenhammer T.R."/>
            <person name="Caufield P.W."/>
            <person name="Cui Y."/>
            <person name="Zhang H."/>
            <person name="O'Toole P.W."/>
        </authorList>
    </citation>
    <scope>NUCLEOTIDE SEQUENCE [LARGE SCALE GENOMIC DNA]</scope>
    <source>
        <strain evidence="10 11">DSM 20505</strain>
    </source>
</reference>
<organism evidence="10 11">
    <name type="scientific">Lacticaseibacillus sharpeae JCM 1186 = DSM 20505</name>
    <dbReference type="NCBI Taxonomy" id="1291052"/>
    <lineage>
        <taxon>Bacteria</taxon>
        <taxon>Bacillati</taxon>
        <taxon>Bacillota</taxon>
        <taxon>Bacilli</taxon>
        <taxon>Lactobacillales</taxon>
        <taxon>Lactobacillaceae</taxon>
        <taxon>Lacticaseibacillus</taxon>
    </lineage>
</organism>